<dbReference type="Proteomes" id="UP000215383">
    <property type="component" value="Chromosome 1"/>
</dbReference>
<feature type="domain" description="HAMP" evidence="16">
    <location>
        <begin position="210"/>
        <end position="263"/>
    </location>
</feature>
<dbReference type="InterPro" id="IPR005467">
    <property type="entry name" value="His_kinase_dom"/>
</dbReference>
<dbReference type="InterPro" id="IPR003594">
    <property type="entry name" value="HATPase_dom"/>
</dbReference>
<dbReference type="RefSeq" id="WP_027890012.1">
    <property type="nucleotide sequence ID" value="NZ_CALXYH010000003.1"/>
</dbReference>
<dbReference type="Pfam" id="PF00512">
    <property type="entry name" value="HisKA"/>
    <property type="match status" value="1"/>
</dbReference>
<dbReference type="InterPro" id="IPR003661">
    <property type="entry name" value="HisK_dim/P_dom"/>
</dbReference>
<dbReference type="PROSITE" id="PS50885">
    <property type="entry name" value="HAMP"/>
    <property type="match status" value="1"/>
</dbReference>
<reference evidence="17 18" key="1">
    <citation type="submission" date="2017-06" db="EMBL/GenBank/DDBJ databases">
        <authorList>
            <consortium name="Pathogen Informatics"/>
        </authorList>
    </citation>
    <scope>NUCLEOTIDE SEQUENCE [LARGE SCALE GENOMIC DNA]</scope>
    <source>
        <strain evidence="17 18">NCTC10570</strain>
    </source>
</reference>
<keyword evidence="18" id="KW-1185">Reference proteome</keyword>
<keyword evidence="13 14" id="KW-0472">Membrane</keyword>
<dbReference type="GeneID" id="78508066"/>
<evidence type="ECO:0000259" key="16">
    <source>
        <dbReference type="PROSITE" id="PS50885"/>
    </source>
</evidence>
<dbReference type="Gene3D" id="6.10.340.10">
    <property type="match status" value="1"/>
</dbReference>
<keyword evidence="10" id="KW-0067">ATP-binding</keyword>
<feature type="transmembrane region" description="Helical" evidence="14">
    <location>
        <begin position="26"/>
        <end position="53"/>
    </location>
</feature>
<evidence type="ECO:0000259" key="15">
    <source>
        <dbReference type="PROSITE" id="PS50109"/>
    </source>
</evidence>
<protein>
    <recommendedName>
        <fullName evidence="3">histidine kinase</fullName>
        <ecNumber evidence="3">2.7.13.3</ecNumber>
    </recommendedName>
</protein>
<dbReference type="PROSITE" id="PS50109">
    <property type="entry name" value="HIS_KIN"/>
    <property type="match status" value="1"/>
</dbReference>
<dbReference type="FunFam" id="1.10.287.130:FF:000001">
    <property type="entry name" value="Two-component sensor histidine kinase"/>
    <property type="match status" value="1"/>
</dbReference>
<dbReference type="InterPro" id="IPR036890">
    <property type="entry name" value="HATPase_C_sf"/>
</dbReference>
<dbReference type="PANTHER" id="PTHR45528">
    <property type="entry name" value="SENSOR HISTIDINE KINASE CPXA"/>
    <property type="match status" value="1"/>
</dbReference>
<dbReference type="GO" id="GO:0000155">
    <property type="term" value="F:phosphorelay sensor kinase activity"/>
    <property type="evidence" value="ECO:0007669"/>
    <property type="project" value="InterPro"/>
</dbReference>
<evidence type="ECO:0000256" key="12">
    <source>
        <dbReference type="ARBA" id="ARBA00023012"/>
    </source>
</evidence>
<keyword evidence="6 17" id="KW-0808">Transferase</keyword>
<dbReference type="CDD" id="cd00075">
    <property type="entry name" value="HATPase"/>
    <property type="match status" value="1"/>
</dbReference>
<dbReference type="PRINTS" id="PR00344">
    <property type="entry name" value="BCTRLSENSOR"/>
</dbReference>
<evidence type="ECO:0000313" key="18">
    <source>
        <dbReference type="Proteomes" id="UP000215383"/>
    </source>
</evidence>
<sequence length="488" mass="55729">MLSKLKQYIKEHIHLRLRYMPISLKLAFIYSIMLSMILIITLSATLVGIHYVLYHEAEISITLSANFVEKKANEKGLEEIIKDVEKSSLIPGVVMRITDKDNNVIYDSMPMYISNDKVQNNLQLQTQSPSFGDYIRNALLPENLKFINFRHFWIFYTQRTIEKDDNVYTLHFLRTITAEKVFLEELSETILYVGLVGVLISIICGFLLSRKLLKPLSDITKKVKDIEIQDLNKRIEVPPTHDEIEELANTFNLMLERLQKGFEQQRQFVSDASHELRTPATVICGYSDMLARWGKDDPQTADECITAIHSEAINMQRLIEKLLFLARADQKRQVLHKESISMKPLIADIAKDTQLIAPQHSVTCSLNEDGYIFADPLCMRQMLRIFLDNSIKYTPDGGKIEISSHNDGNKMIVKISDNGIGIGKEEQKKIFERFYRVDAARTKNGVGGTGLGLSIAEWIAQAHDIEIKLDSELEKGTTITLFIPLDFG</sequence>
<accession>A0A239U5B1</accession>
<evidence type="ECO:0000256" key="14">
    <source>
        <dbReference type="SAM" id="Phobius"/>
    </source>
</evidence>
<dbReference type="eggNOG" id="COG5000">
    <property type="taxonomic scope" value="Bacteria"/>
</dbReference>
<dbReference type="eggNOG" id="COG5002">
    <property type="taxonomic scope" value="Bacteria"/>
</dbReference>
<dbReference type="SUPFAM" id="SSF158472">
    <property type="entry name" value="HAMP domain-like"/>
    <property type="match status" value="1"/>
</dbReference>
<dbReference type="InterPro" id="IPR036097">
    <property type="entry name" value="HisK_dim/P_sf"/>
</dbReference>
<evidence type="ECO:0000256" key="2">
    <source>
        <dbReference type="ARBA" id="ARBA00004651"/>
    </source>
</evidence>
<dbReference type="FunFam" id="3.30.565.10:FF:000006">
    <property type="entry name" value="Sensor histidine kinase WalK"/>
    <property type="match status" value="1"/>
</dbReference>
<evidence type="ECO:0000256" key="3">
    <source>
        <dbReference type="ARBA" id="ARBA00012438"/>
    </source>
</evidence>
<dbReference type="SMART" id="SM00387">
    <property type="entry name" value="HATPase_c"/>
    <property type="match status" value="1"/>
</dbReference>
<dbReference type="PANTHER" id="PTHR45528:SF1">
    <property type="entry name" value="SENSOR HISTIDINE KINASE CPXA"/>
    <property type="match status" value="1"/>
</dbReference>
<dbReference type="Gene3D" id="1.10.287.130">
    <property type="match status" value="1"/>
</dbReference>
<dbReference type="GO" id="GO:0005886">
    <property type="term" value="C:plasma membrane"/>
    <property type="evidence" value="ECO:0007669"/>
    <property type="project" value="UniProtKB-SubCell"/>
</dbReference>
<evidence type="ECO:0000256" key="1">
    <source>
        <dbReference type="ARBA" id="ARBA00000085"/>
    </source>
</evidence>
<dbReference type="InterPro" id="IPR003660">
    <property type="entry name" value="HAMP_dom"/>
</dbReference>
<comment type="subcellular location">
    <subcellularLocation>
        <location evidence="2">Cell membrane</location>
        <topology evidence="2">Multi-pass membrane protein</topology>
    </subcellularLocation>
</comment>
<gene>
    <name evidence="17" type="primary">arlS</name>
    <name evidence="17" type="ORF">SAMEA4364220_02084</name>
</gene>
<dbReference type="AlphaFoldDB" id="A0A239U5B1"/>
<dbReference type="EMBL" id="LT906446">
    <property type="protein sequence ID" value="SNV05032.1"/>
    <property type="molecule type" value="Genomic_DNA"/>
</dbReference>
<dbReference type="SMART" id="SM00304">
    <property type="entry name" value="HAMP"/>
    <property type="match status" value="1"/>
</dbReference>
<dbReference type="SUPFAM" id="SSF55874">
    <property type="entry name" value="ATPase domain of HSP90 chaperone/DNA topoisomerase II/histidine kinase"/>
    <property type="match status" value="1"/>
</dbReference>
<dbReference type="CDD" id="cd00082">
    <property type="entry name" value="HisKA"/>
    <property type="match status" value="1"/>
</dbReference>
<evidence type="ECO:0000256" key="8">
    <source>
        <dbReference type="ARBA" id="ARBA00022741"/>
    </source>
</evidence>
<dbReference type="InterPro" id="IPR004358">
    <property type="entry name" value="Sig_transdc_His_kin-like_C"/>
</dbReference>
<keyword evidence="9 17" id="KW-0418">Kinase</keyword>
<keyword evidence="5" id="KW-0597">Phosphoprotein</keyword>
<evidence type="ECO:0000256" key="13">
    <source>
        <dbReference type="ARBA" id="ARBA00023136"/>
    </source>
</evidence>
<evidence type="ECO:0000313" key="17">
    <source>
        <dbReference type="EMBL" id="SNV05032.1"/>
    </source>
</evidence>
<dbReference type="CDD" id="cd06225">
    <property type="entry name" value="HAMP"/>
    <property type="match status" value="1"/>
</dbReference>
<name>A0A239U5B1_9FIRM</name>
<dbReference type="Pfam" id="PF00672">
    <property type="entry name" value="HAMP"/>
    <property type="match status" value="1"/>
</dbReference>
<evidence type="ECO:0000256" key="9">
    <source>
        <dbReference type="ARBA" id="ARBA00022777"/>
    </source>
</evidence>
<feature type="transmembrane region" description="Helical" evidence="14">
    <location>
        <begin position="189"/>
        <end position="208"/>
    </location>
</feature>
<evidence type="ECO:0000256" key="7">
    <source>
        <dbReference type="ARBA" id="ARBA00022692"/>
    </source>
</evidence>
<keyword evidence="7 14" id="KW-0812">Transmembrane</keyword>
<organism evidence="17 18">
    <name type="scientific">Megamonas hypermegale</name>
    <dbReference type="NCBI Taxonomy" id="158847"/>
    <lineage>
        <taxon>Bacteria</taxon>
        <taxon>Bacillati</taxon>
        <taxon>Bacillota</taxon>
        <taxon>Negativicutes</taxon>
        <taxon>Selenomonadales</taxon>
        <taxon>Selenomonadaceae</taxon>
        <taxon>Megamonas</taxon>
    </lineage>
</organism>
<dbReference type="SUPFAM" id="SSF47384">
    <property type="entry name" value="Homodimeric domain of signal transducing histidine kinase"/>
    <property type="match status" value="1"/>
</dbReference>
<dbReference type="InterPro" id="IPR050398">
    <property type="entry name" value="HssS/ArlS-like"/>
</dbReference>
<dbReference type="EC" id="2.7.13.3" evidence="3"/>
<comment type="catalytic activity">
    <reaction evidence="1">
        <text>ATP + protein L-histidine = ADP + protein N-phospho-L-histidine.</text>
        <dbReference type="EC" id="2.7.13.3"/>
    </reaction>
</comment>
<keyword evidence="4" id="KW-1003">Cell membrane</keyword>
<dbReference type="Gene3D" id="3.30.565.10">
    <property type="entry name" value="Histidine kinase-like ATPase, C-terminal domain"/>
    <property type="match status" value="1"/>
</dbReference>
<dbReference type="GO" id="GO:0005524">
    <property type="term" value="F:ATP binding"/>
    <property type="evidence" value="ECO:0007669"/>
    <property type="project" value="UniProtKB-KW"/>
</dbReference>
<dbReference type="SMART" id="SM00388">
    <property type="entry name" value="HisKA"/>
    <property type="match status" value="1"/>
</dbReference>
<keyword evidence="12" id="KW-0902">Two-component regulatory system</keyword>
<evidence type="ECO:0000256" key="11">
    <source>
        <dbReference type="ARBA" id="ARBA00022989"/>
    </source>
</evidence>
<keyword evidence="11 14" id="KW-1133">Transmembrane helix</keyword>
<evidence type="ECO:0000256" key="5">
    <source>
        <dbReference type="ARBA" id="ARBA00022553"/>
    </source>
</evidence>
<dbReference type="Pfam" id="PF02518">
    <property type="entry name" value="HATPase_c"/>
    <property type="match status" value="1"/>
</dbReference>
<feature type="domain" description="Histidine kinase" evidence="15">
    <location>
        <begin position="271"/>
        <end position="487"/>
    </location>
</feature>
<evidence type="ECO:0000256" key="6">
    <source>
        <dbReference type="ARBA" id="ARBA00022679"/>
    </source>
</evidence>
<evidence type="ECO:0000256" key="4">
    <source>
        <dbReference type="ARBA" id="ARBA00022475"/>
    </source>
</evidence>
<evidence type="ECO:0000256" key="10">
    <source>
        <dbReference type="ARBA" id="ARBA00022840"/>
    </source>
</evidence>
<proteinExistence type="predicted"/>
<keyword evidence="8" id="KW-0547">Nucleotide-binding</keyword>